<dbReference type="Proteomes" id="UP000294565">
    <property type="component" value="Segment"/>
</dbReference>
<name>A0A482JCR0_9CAUD</name>
<dbReference type="RefSeq" id="YP_010049773.1">
    <property type="nucleotide sequence ID" value="NC_054393.1"/>
</dbReference>
<evidence type="ECO:0000313" key="2">
    <source>
        <dbReference type="Proteomes" id="UP000294565"/>
    </source>
</evidence>
<dbReference type="GeneID" id="63743096"/>
<dbReference type="KEGG" id="vg:63743096"/>
<accession>A0A482JCR0</accession>
<sequence>MTLVIEIAATEKPTVKKAQVFHPSFGAHRVANVVRDDQGVWQYQPLPPWRDQLHDYQRVAIGHVILGGWVALEAMRSGAAAATGMVVGWWLSGLLPRDALGHTRSYLIGGLIPKSLACTHGQHQVWCDQCHPPFDINDVEEEETDAWLHDDRV</sequence>
<dbReference type="EMBL" id="MK494099">
    <property type="protein sequence ID" value="QBP29761.1"/>
    <property type="molecule type" value="Genomic_DNA"/>
</dbReference>
<reference evidence="1 2" key="1">
    <citation type="submission" date="2019-02" db="EMBL/GenBank/DDBJ databases">
        <authorList>
            <person name="Kanzanas C."/>
            <person name="Smith M.A."/>
            <person name="Zack K.M."/>
            <person name="Garlena R.A."/>
            <person name="Russell D.A."/>
            <person name="Pope W.H."/>
            <person name="Jacobs-Sera D."/>
            <person name="Hatfull G.F."/>
        </authorList>
    </citation>
    <scope>NUCLEOTIDE SEQUENCE [LARGE SCALE GENOMIC DNA]</scope>
</reference>
<proteinExistence type="predicted"/>
<evidence type="ECO:0000313" key="1">
    <source>
        <dbReference type="EMBL" id="QBP29761.1"/>
    </source>
</evidence>
<organism evidence="1 2">
    <name type="scientific">Mycobacterium phage Typha</name>
    <dbReference type="NCBI Taxonomy" id="2517971"/>
    <lineage>
        <taxon>Viruses</taxon>
        <taxon>Duplodnaviria</taxon>
        <taxon>Heunggongvirae</taxon>
        <taxon>Uroviricota</taxon>
        <taxon>Caudoviricetes</taxon>
        <taxon>Typhavirus</taxon>
        <taxon>Typhavirus typha</taxon>
    </lineage>
</organism>
<keyword evidence="2" id="KW-1185">Reference proteome</keyword>
<protein>
    <submittedName>
        <fullName evidence="1">Uncharacterized protein</fullName>
    </submittedName>
</protein>
<gene>
    <name evidence="1" type="primary">106</name>
    <name evidence="1" type="ORF">SEA_TYPHA_106</name>
</gene>